<keyword evidence="4" id="KW-1185">Reference proteome</keyword>
<keyword evidence="1" id="KW-0472">Membrane</keyword>
<protein>
    <recommendedName>
        <fullName evidence="6">Pilus assembly protein</fullName>
    </recommendedName>
</protein>
<gene>
    <name evidence="2" type="ORF">FQA45_00385</name>
    <name evidence="3" type="ORF">NUH22_06180</name>
</gene>
<organism evidence="3 5">
    <name type="scientific">Glutamicibacter halophytocola</name>
    <dbReference type="NCBI Taxonomy" id="1933880"/>
    <lineage>
        <taxon>Bacteria</taxon>
        <taxon>Bacillati</taxon>
        <taxon>Actinomycetota</taxon>
        <taxon>Actinomycetes</taxon>
        <taxon>Micrococcales</taxon>
        <taxon>Micrococcaceae</taxon>
        <taxon>Glutamicibacter</taxon>
    </lineage>
</organism>
<dbReference type="AlphaFoldDB" id="A0A5B8IFM1"/>
<dbReference type="RefSeq" id="WP_146274837.1">
    <property type="nucleotide sequence ID" value="NZ_CP042260.1"/>
</dbReference>
<dbReference type="OrthoDB" id="4965440at2"/>
<reference evidence="2 4" key="1">
    <citation type="submission" date="2019-07" db="EMBL/GenBank/DDBJ databases">
        <title>Complete Genome Sequence of drought tolerant Plant Growth-Promoting Rhizobacterium Glutamicibacter halophytocola DR408.</title>
        <authorList>
            <person name="Nishu S.D."/>
            <person name="Lee T.K."/>
        </authorList>
    </citation>
    <scope>NUCLEOTIDE SEQUENCE [LARGE SCALE GENOMIC DNA]</scope>
    <source>
        <strain evidence="2 4">DR408</strain>
    </source>
</reference>
<evidence type="ECO:0000313" key="5">
    <source>
        <dbReference type="Proteomes" id="UP001060018"/>
    </source>
</evidence>
<sequence>MANLQRTISAALRNTSQDESGSAIVEFIFAATVLLIPMVYLILAASHLQAGSYAVVGAADQAAKVFALADTPIQAQADAKETVRRAMNNFGYPNAKTSISCDSECLSPGSVVTVTVELDVPLPFISAMFDVSAFSVDSAASQRVDQFG</sequence>
<name>A0A5B8IFM1_9MICC</name>
<dbReference type="EMBL" id="CP102487">
    <property type="protein sequence ID" value="UUX60198.1"/>
    <property type="molecule type" value="Genomic_DNA"/>
</dbReference>
<evidence type="ECO:0000313" key="4">
    <source>
        <dbReference type="Proteomes" id="UP000320717"/>
    </source>
</evidence>
<proteinExistence type="predicted"/>
<dbReference type="Proteomes" id="UP000320717">
    <property type="component" value="Chromosome"/>
</dbReference>
<dbReference type="Proteomes" id="UP001060018">
    <property type="component" value="Chromosome"/>
</dbReference>
<accession>A0A5B8IFM1</accession>
<keyword evidence="1" id="KW-0812">Transmembrane</keyword>
<feature type="transmembrane region" description="Helical" evidence="1">
    <location>
        <begin position="23"/>
        <end position="43"/>
    </location>
</feature>
<evidence type="ECO:0008006" key="6">
    <source>
        <dbReference type="Google" id="ProtNLM"/>
    </source>
</evidence>
<dbReference type="EMBL" id="CP042260">
    <property type="protein sequence ID" value="QDY64892.1"/>
    <property type="molecule type" value="Genomic_DNA"/>
</dbReference>
<keyword evidence="1" id="KW-1133">Transmembrane helix</keyword>
<evidence type="ECO:0000256" key="1">
    <source>
        <dbReference type="SAM" id="Phobius"/>
    </source>
</evidence>
<evidence type="ECO:0000313" key="3">
    <source>
        <dbReference type="EMBL" id="UUX60198.1"/>
    </source>
</evidence>
<evidence type="ECO:0000313" key="2">
    <source>
        <dbReference type="EMBL" id="QDY64892.1"/>
    </source>
</evidence>
<reference evidence="3" key="2">
    <citation type="journal article" date="2022" name="Pest Manag. Sci.">
        <title>Glutamicibacter halophytocola-mediated host fitness of potato tuber moth on Solanaceae crops.</title>
        <authorList>
            <person name="Wang W."/>
            <person name="Xiao G."/>
            <person name="Du G."/>
            <person name="Chang L."/>
            <person name="Yang Y."/>
            <person name="Ye J."/>
            <person name="Chen B."/>
        </authorList>
    </citation>
    <scope>NUCLEOTIDE SEQUENCE</scope>
    <source>
        <strain evidence="3">S2</strain>
    </source>
</reference>